<dbReference type="Gene3D" id="3.40.50.410">
    <property type="entry name" value="von Willebrand factor, type A domain"/>
    <property type="match status" value="1"/>
</dbReference>
<dbReference type="SUPFAM" id="SSF53300">
    <property type="entry name" value="vWA-like"/>
    <property type="match status" value="1"/>
</dbReference>
<evidence type="ECO:0000313" key="1">
    <source>
        <dbReference type="EMBL" id="MBR0577176.1"/>
    </source>
</evidence>
<dbReference type="CDD" id="cd00198">
    <property type="entry name" value="vWFA"/>
    <property type="match status" value="1"/>
</dbReference>
<dbReference type="AlphaFoldDB" id="A0A941CTL8"/>
<dbReference type="EMBL" id="JAGSCS010000022">
    <property type="protein sequence ID" value="MBR0577176.1"/>
    <property type="molecule type" value="Genomic_DNA"/>
</dbReference>
<sequence length="218" mass="24860">MKQGSTELVFILDRSGSMAGLEKDTIGGFNSMLERQKAEKGTCRITTVLFDHHEEILHDRIDIQAVRKMTSKEYQVGGSTALLDAVGRTIRKIGLVQKNSDPAYRAEKVLFVIITDGEENASREYTRTKVRQMIHHQQEKYRWEFIFLGANIDAADAAEHLGIRRDRAQNYHADKEGIDLNFTVMSEAVSKFRQTAEVPDDWNADIERDYRARGGEQP</sequence>
<accession>A0A941CTL8</accession>
<organism evidence="1 2">
    <name type="scientific">Proteiniclasticum sediminis</name>
    <dbReference type="NCBI Taxonomy" id="2804028"/>
    <lineage>
        <taxon>Bacteria</taxon>
        <taxon>Bacillati</taxon>
        <taxon>Bacillota</taxon>
        <taxon>Clostridia</taxon>
        <taxon>Eubacteriales</taxon>
        <taxon>Clostridiaceae</taxon>
        <taxon>Proteiniclasticum</taxon>
    </lineage>
</organism>
<protein>
    <submittedName>
        <fullName evidence="1">VWA domain-containing protein</fullName>
    </submittedName>
</protein>
<evidence type="ECO:0000313" key="2">
    <source>
        <dbReference type="Proteomes" id="UP000675379"/>
    </source>
</evidence>
<name>A0A941CTL8_9CLOT</name>
<dbReference type="InterPro" id="IPR036465">
    <property type="entry name" value="vWFA_dom_sf"/>
</dbReference>
<reference evidence="1" key="1">
    <citation type="submission" date="2021-04" db="EMBL/GenBank/DDBJ databases">
        <title>Proteiniclasticum sedimins sp. nov., an obligate anaerobic bacterium isolated from anaerobic sludge.</title>
        <authorList>
            <person name="Liu J."/>
        </authorList>
    </citation>
    <scope>NUCLEOTIDE SEQUENCE</scope>
    <source>
        <strain evidence="1">BAD-10</strain>
    </source>
</reference>
<dbReference type="RefSeq" id="WP_211802592.1">
    <property type="nucleotide sequence ID" value="NZ_JAGSCS010000022.1"/>
</dbReference>
<proteinExistence type="predicted"/>
<dbReference type="Proteomes" id="UP000675379">
    <property type="component" value="Unassembled WGS sequence"/>
</dbReference>
<gene>
    <name evidence="1" type="ORF">KCG48_12705</name>
</gene>
<keyword evidence="2" id="KW-1185">Reference proteome</keyword>
<comment type="caution">
    <text evidence="1">The sequence shown here is derived from an EMBL/GenBank/DDBJ whole genome shotgun (WGS) entry which is preliminary data.</text>
</comment>